<dbReference type="InterPro" id="IPR052163">
    <property type="entry name" value="DGC-Regulatory_Protein"/>
</dbReference>
<dbReference type="PROSITE" id="PS50887">
    <property type="entry name" value="GGDEF"/>
    <property type="match status" value="1"/>
</dbReference>
<evidence type="ECO:0000256" key="1">
    <source>
        <dbReference type="ARBA" id="ARBA00001946"/>
    </source>
</evidence>
<feature type="transmembrane region" description="Helical" evidence="2">
    <location>
        <begin position="263"/>
        <end position="285"/>
    </location>
</feature>
<evidence type="ECO:0000256" key="2">
    <source>
        <dbReference type="SAM" id="Phobius"/>
    </source>
</evidence>
<dbReference type="InterPro" id="IPR000160">
    <property type="entry name" value="GGDEF_dom"/>
</dbReference>
<evidence type="ECO:0000313" key="6">
    <source>
        <dbReference type="Proteomes" id="UP000502297"/>
    </source>
</evidence>
<dbReference type="GO" id="GO:0003824">
    <property type="term" value="F:catalytic activity"/>
    <property type="evidence" value="ECO:0007669"/>
    <property type="project" value="UniProtKB-ARBA"/>
</dbReference>
<dbReference type="InterPro" id="IPR043128">
    <property type="entry name" value="Rev_trsase/Diguanyl_cyclase"/>
</dbReference>
<sequence length="464" mass="51893">MKNAARKTLLGGNKYKVSIAVFILFFMIGAYIVSRLNAAEKEADAAHTEQIASGYASSIEKVIHHALSSTNTLAVMVHQANGQVENYPDLARYMLPMYKGAYALSIAPDGVMRQIEPAIQNQAVLNHDLFEHQDREAEIKKILEGELKFFGPFKLIQGPLGAIGMLPVFLNDAQGEKYFWGYTLVSLKFPDAFEDVQLNDLEKQGYAYELVGNNPEKNNQREVIQRSKEALSTNRIVIPIQLYGTEWQLSVSKSTHINSFNRLLFEYLLIFFGASLMAWLAYSLLTLSEQRAKLNAIAMFDPLTSLPNRRLLDIKLDGALHKAEEDQTGVVVCYVDLDGFKEVNDRLGHDIGDELLKIVSARLKSCLRDNDVIARVGGDEFVIVLTEIFSIDEAQLVMQRIIDVVNQPLFITGEEAHVTASLGAAIYQKNGDEAEQLLRSADQAMYIAKKSGKNQFFFANDEAQ</sequence>
<name>A0A6G8RTD7_9GAMM</name>
<dbReference type="SMART" id="SM01079">
    <property type="entry name" value="CHASE"/>
    <property type="match status" value="1"/>
</dbReference>
<keyword evidence="2" id="KW-0812">Transmembrane</keyword>
<dbReference type="InterPro" id="IPR006189">
    <property type="entry name" value="CHASE_dom"/>
</dbReference>
<proteinExistence type="predicted"/>
<dbReference type="PROSITE" id="PS50839">
    <property type="entry name" value="CHASE"/>
    <property type="match status" value="1"/>
</dbReference>
<evidence type="ECO:0000259" key="3">
    <source>
        <dbReference type="PROSITE" id="PS50839"/>
    </source>
</evidence>
<dbReference type="RefSeq" id="WP_166222147.1">
    <property type="nucleotide sequence ID" value="NZ_CP049801.1"/>
</dbReference>
<dbReference type="PANTHER" id="PTHR46663:SF2">
    <property type="entry name" value="GGDEF DOMAIN-CONTAINING PROTEIN"/>
    <property type="match status" value="1"/>
</dbReference>
<organism evidence="5 6">
    <name type="scientific">Acinetobacter shaoyimingii</name>
    <dbReference type="NCBI Taxonomy" id="2715164"/>
    <lineage>
        <taxon>Bacteria</taxon>
        <taxon>Pseudomonadati</taxon>
        <taxon>Pseudomonadota</taxon>
        <taxon>Gammaproteobacteria</taxon>
        <taxon>Moraxellales</taxon>
        <taxon>Moraxellaceae</taxon>
        <taxon>Acinetobacter</taxon>
    </lineage>
</organism>
<evidence type="ECO:0000259" key="4">
    <source>
        <dbReference type="PROSITE" id="PS50887"/>
    </source>
</evidence>
<evidence type="ECO:0000313" key="5">
    <source>
        <dbReference type="EMBL" id="QIO05229.1"/>
    </source>
</evidence>
<gene>
    <name evidence="5" type="ORF">G8E00_04240</name>
</gene>
<protein>
    <submittedName>
        <fullName evidence="5">Sensor domain-containing diguanylate cyclase</fullName>
    </submittedName>
</protein>
<dbReference type="InterPro" id="IPR029787">
    <property type="entry name" value="Nucleotide_cyclase"/>
</dbReference>
<dbReference type="Gene3D" id="3.30.70.270">
    <property type="match status" value="1"/>
</dbReference>
<dbReference type="Proteomes" id="UP000502297">
    <property type="component" value="Chromosome"/>
</dbReference>
<dbReference type="Pfam" id="PF00990">
    <property type="entry name" value="GGDEF"/>
    <property type="match status" value="1"/>
</dbReference>
<dbReference type="KEGG" id="asha:G8E00_04240"/>
<keyword evidence="6" id="KW-1185">Reference proteome</keyword>
<feature type="domain" description="GGDEF" evidence="4">
    <location>
        <begin position="328"/>
        <end position="461"/>
    </location>
</feature>
<dbReference type="EMBL" id="CP049801">
    <property type="protein sequence ID" value="QIO05229.1"/>
    <property type="molecule type" value="Genomic_DNA"/>
</dbReference>
<dbReference type="AlphaFoldDB" id="A0A6G8RTD7"/>
<dbReference type="FunFam" id="3.30.70.270:FF:000001">
    <property type="entry name" value="Diguanylate cyclase domain protein"/>
    <property type="match status" value="1"/>
</dbReference>
<dbReference type="CDD" id="cd01949">
    <property type="entry name" value="GGDEF"/>
    <property type="match status" value="1"/>
</dbReference>
<feature type="domain" description="CHASE" evidence="3">
    <location>
        <begin position="115"/>
        <end position="201"/>
    </location>
</feature>
<dbReference type="PANTHER" id="PTHR46663">
    <property type="entry name" value="DIGUANYLATE CYCLASE DGCT-RELATED"/>
    <property type="match status" value="1"/>
</dbReference>
<dbReference type="SUPFAM" id="SSF55073">
    <property type="entry name" value="Nucleotide cyclase"/>
    <property type="match status" value="1"/>
</dbReference>
<keyword evidence="2" id="KW-1133">Transmembrane helix</keyword>
<feature type="transmembrane region" description="Helical" evidence="2">
    <location>
        <begin position="15"/>
        <end position="33"/>
    </location>
</feature>
<comment type="cofactor">
    <cofactor evidence="1">
        <name>Mg(2+)</name>
        <dbReference type="ChEBI" id="CHEBI:18420"/>
    </cofactor>
</comment>
<reference evidence="5 6" key="1">
    <citation type="submission" date="2020-03" db="EMBL/GenBank/DDBJ databases">
        <authorList>
            <person name="Zhu W."/>
        </authorList>
    </citation>
    <scope>NUCLEOTIDE SEQUENCE [LARGE SCALE GENOMIC DNA]</scope>
    <source>
        <strain evidence="5 6">323-1</strain>
    </source>
</reference>
<keyword evidence="2" id="KW-0472">Membrane</keyword>
<dbReference type="NCBIfam" id="TIGR00254">
    <property type="entry name" value="GGDEF"/>
    <property type="match status" value="1"/>
</dbReference>
<dbReference type="SMART" id="SM00267">
    <property type="entry name" value="GGDEF"/>
    <property type="match status" value="1"/>
</dbReference>
<accession>A0A6G8RTD7</accession>